<proteinExistence type="predicted"/>
<dbReference type="EMBL" id="CP001349">
    <property type="protein sequence ID" value="ACL62330.1"/>
    <property type="molecule type" value="Genomic_DNA"/>
</dbReference>
<feature type="signal peptide" evidence="2">
    <location>
        <begin position="1"/>
        <end position="23"/>
    </location>
</feature>
<accession>B8IPN8</accession>
<dbReference type="KEGG" id="mno:Mnod_7594"/>
<organism evidence="3 4">
    <name type="scientific">Methylobacterium nodulans (strain LMG 21967 / CNCM I-2342 / ORS 2060)</name>
    <dbReference type="NCBI Taxonomy" id="460265"/>
    <lineage>
        <taxon>Bacteria</taxon>
        <taxon>Pseudomonadati</taxon>
        <taxon>Pseudomonadota</taxon>
        <taxon>Alphaproteobacteria</taxon>
        <taxon>Hyphomicrobiales</taxon>
        <taxon>Methylobacteriaceae</taxon>
        <taxon>Methylobacterium</taxon>
    </lineage>
</organism>
<evidence type="ECO:0000313" key="4">
    <source>
        <dbReference type="Proteomes" id="UP000008207"/>
    </source>
</evidence>
<keyword evidence="4" id="KW-1185">Reference proteome</keyword>
<protein>
    <submittedName>
        <fullName evidence="3">Uncharacterized protein</fullName>
    </submittedName>
</protein>
<feature type="region of interest" description="Disordered" evidence="1">
    <location>
        <begin position="25"/>
        <end position="64"/>
    </location>
</feature>
<gene>
    <name evidence="3" type="ordered locus">Mnod_7594</name>
</gene>
<keyword evidence="2" id="KW-0732">Signal</keyword>
<evidence type="ECO:0000256" key="1">
    <source>
        <dbReference type="SAM" id="MobiDB-lite"/>
    </source>
</evidence>
<feature type="chain" id="PRO_5002874275" evidence="2">
    <location>
        <begin position="24"/>
        <end position="64"/>
    </location>
</feature>
<sequence>MSRLKGRLAFLAALVVIALVTHGSDRMSAPQAAPNQAVSAGTSPKKIWPPSFLHWPSPAGLKRT</sequence>
<name>B8IPN8_METNO</name>
<reference evidence="3 4" key="1">
    <citation type="submission" date="2009-01" db="EMBL/GenBank/DDBJ databases">
        <title>Complete sequence of chromosome of Methylobacterium nodulans ORS 2060.</title>
        <authorList>
            <consortium name="US DOE Joint Genome Institute"/>
            <person name="Lucas S."/>
            <person name="Copeland A."/>
            <person name="Lapidus A."/>
            <person name="Glavina del Rio T."/>
            <person name="Dalin E."/>
            <person name="Tice H."/>
            <person name="Bruce D."/>
            <person name="Goodwin L."/>
            <person name="Pitluck S."/>
            <person name="Sims D."/>
            <person name="Brettin T."/>
            <person name="Detter J.C."/>
            <person name="Han C."/>
            <person name="Larimer F."/>
            <person name="Land M."/>
            <person name="Hauser L."/>
            <person name="Kyrpides N."/>
            <person name="Ivanova N."/>
            <person name="Marx C.J."/>
            <person name="Richardson P."/>
        </authorList>
    </citation>
    <scope>NUCLEOTIDE SEQUENCE [LARGE SCALE GENOMIC DNA]</scope>
    <source>
        <strain evidence="4">LMG 21967 / CNCM I-2342 / ORS 2060</strain>
    </source>
</reference>
<dbReference type="Proteomes" id="UP000008207">
    <property type="component" value="Chromosome"/>
</dbReference>
<feature type="compositionally biased region" description="Polar residues" evidence="1">
    <location>
        <begin position="33"/>
        <end position="42"/>
    </location>
</feature>
<dbReference type="HOGENOM" id="CLU_2862690_0_0_5"/>
<evidence type="ECO:0000313" key="3">
    <source>
        <dbReference type="EMBL" id="ACL62330.1"/>
    </source>
</evidence>
<dbReference type="AlphaFoldDB" id="B8IPN8"/>
<evidence type="ECO:0000256" key="2">
    <source>
        <dbReference type="SAM" id="SignalP"/>
    </source>
</evidence>